<dbReference type="OrthoDB" id="10066001at2759"/>
<proteinExistence type="predicted"/>
<name>A0A817WBB9_9BILA</name>
<evidence type="ECO:0000313" key="2">
    <source>
        <dbReference type="EMBL" id="CAF3353577.1"/>
    </source>
</evidence>
<evidence type="ECO:0000313" key="1">
    <source>
        <dbReference type="EMBL" id="CAF3183262.1"/>
    </source>
</evidence>
<dbReference type="EMBL" id="CAJNXB010001632">
    <property type="protein sequence ID" value="CAF3183262.1"/>
    <property type="molecule type" value="Genomic_DNA"/>
</dbReference>
<comment type="caution">
    <text evidence="2">The sequence shown here is derived from an EMBL/GenBank/DDBJ whole genome shotgun (WGS) entry which is preliminary data.</text>
</comment>
<gene>
    <name evidence="2" type="ORF">GRG538_LOCUS5752</name>
    <name evidence="3" type="ORF">LUA448_LOCUS25792</name>
    <name evidence="1" type="ORF">TIS948_LOCUS11480</name>
</gene>
<dbReference type="Proteomes" id="UP000663833">
    <property type="component" value="Unassembled WGS sequence"/>
</dbReference>
<accession>A0A817WBB9</accession>
<dbReference type="EMBL" id="CAJNYT010000544">
    <property type="protein sequence ID" value="CAF3353577.1"/>
    <property type="molecule type" value="Genomic_DNA"/>
</dbReference>
<organism evidence="2 4">
    <name type="scientific">Rotaria socialis</name>
    <dbReference type="NCBI Taxonomy" id="392032"/>
    <lineage>
        <taxon>Eukaryota</taxon>
        <taxon>Metazoa</taxon>
        <taxon>Spiralia</taxon>
        <taxon>Gnathifera</taxon>
        <taxon>Rotifera</taxon>
        <taxon>Eurotatoria</taxon>
        <taxon>Bdelloidea</taxon>
        <taxon>Philodinida</taxon>
        <taxon>Philodinidae</taxon>
        <taxon>Rotaria</taxon>
    </lineage>
</organism>
<sequence>MSRKLNKLSDDEIYLNFDWAMKFIPVKSREPQSEFFGKRGISWNITVVMKNDESFDNENSVFDDGDDALDDSQQTSDQVISDLSIENEEDMNDIIRGNGPCDRYAAVIKSNARRYLNENHNVTNAPEFVAACQSYKGIKGVPAFDCRIEKSQFKTRSKCNTKQITNYYNFEYQNRGLLVHRSWNIGSGLLIPWSQLNCDESILNITSSEITSYVHNLVQTKEKSSTEIMEVEDSDLLKEKSVKTCVKEESI</sequence>
<dbReference type="Proteomes" id="UP000663872">
    <property type="component" value="Unassembled WGS sequence"/>
</dbReference>
<dbReference type="PANTHER" id="PTHR33845:SF1">
    <property type="entry name" value="C2H2-TYPE DOMAIN-CONTAINING PROTEIN"/>
    <property type="match status" value="1"/>
</dbReference>
<dbReference type="PANTHER" id="PTHR33845">
    <property type="entry name" value="C2H2-TYPE DOMAIN-CONTAINING PROTEIN"/>
    <property type="match status" value="1"/>
</dbReference>
<dbReference type="AlphaFoldDB" id="A0A817WBB9"/>
<dbReference type="Proteomes" id="UP000663825">
    <property type="component" value="Unassembled WGS sequence"/>
</dbReference>
<evidence type="ECO:0000313" key="3">
    <source>
        <dbReference type="EMBL" id="CAF3509560.1"/>
    </source>
</evidence>
<reference evidence="2" key="1">
    <citation type="submission" date="2021-02" db="EMBL/GenBank/DDBJ databases">
        <authorList>
            <person name="Nowell W R."/>
        </authorList>
    </citation>
    <scope>NUCLEOTIDE SEQUENCE</scope>
</reference>
<protein>
    <submittedName>
        <fullName evidence="2">Uncharacterized protein</fullName>
    </submittedName>
</protein>
<evidence type="ECO:0000313" key="4">
    <source>
        <dbReference type="Proteomes" id="UP000663872"/>
    </source>
</evidence>
<dbReference type="EMBL" id="CAJNYD010003439">
    <property type="protein sequence ID" value="CAF3509560.1"/>
    <property type="molecule type" value="Genomic_DNA"/>
</dbReference>